<dbReference type="GO" id="GO:0032543">
    <property type="term" value="P:mitochondrial translation"/>
    <property type="evidence" value="ECO:0007669"/>
    <property type="project" value="TreeGrafter"/>
</dbReference>
<comment type="caution">
    <text evidence="9">The sequence shown here is derived from an EMBL/GenBank/DDBJ whole genome shotgun (WGS) entry which is preliminary data.</text>
</comment>
<feature type="region of interest" description="Disordered" evidence="8">
    <location>
        <begin position="156"/>
        <end position="187"/>
    </location>
</feature>
<dbReference type="Gene3D" id="6.10.330.20">
    <property type="match status" value="1"/>
</dbReference>
<evidence type="ECO:0000256" key="7">
    <source>
        <dbReference type="ARBA" id="ARBA00035399"/>
    </source>
</evidence>
<dbReference type="EMBL" id="LKCN02000014">
    <property type="protein sequence ID" value="RCI09707.1"/>
    <property type="molecule type" value="Genomic_DNA"/>
</dbReference>
<dbReference type="PANTHER" id="PTHR21183">
    <property type="entry name" value="RIBOSOMAL PROTEIN L47, MITOCHONDRIAL-RELATED"/>
    <property type="match status" value="1"/>
</dbReference>
<dbReference type="Pfam" id="PF06984">
    <property type="entry name" value="MRP-L47"/>
    <property type="match status" value="1"/>
</dbReference>
<evidence type="ECO:0000313" key="10">
    <source>
        <dbReference type="Proteomes" id="UP000253664"/>
    </source>
</evidence>
<dbReference type="GO" id="GO:0003735">
    <property type="term" value="F:structural constituent of ribosome"/>
    <property type="evidence" value="ECO:0007669"/>
    <property type="project" value="InterPro"/>
</dbReference>
<comment type="similarity">
    <text evidence="2">Belongs to the universal ribosomal protein uL29 family.</text>
</comment>
<keyword evidence="3" id="KW-0689">Ribosomal protein</keyword>
<keyword evidence="10" id="KW-1185">Reference proteome</keyword>
<sequence>MAARTALRLPVGCLSRMTAPNQLFLPFSTTTRRCKRKTKDSSKKRGVSALYRSGPKEFLAASGTELPKPREVKRSVEMDKNHGLWGFFPSPGKTLWTPAETEQHGRAWTVEELRKKSWEDLHSLWWVCCKERNMLSTSRAELEKGKYGFGELEFDNRDDEVRDPPASGSPTFSVKGKRKQKADKKAGQIVKTMRSIKHALTERYYTWEDAVQAAKKDPEINLDAGVGQMYKPAMPQDSGKVDDGWSVLEPPEHGKPTEAAR</sequence>
<proteinExistence type="inferred from homology"/>
<organism evidence="9 10">
    <name type="scientific">Ophiocordyceps polyrhachis-furcata BCC 54312</name>
    <dbReference type="NCBI Taxonomy" id="1330021"/>
    <lineage>
        <taxon>Eukaryota</taxon>
        <taxon>Fungi</taxon>
        <taxon>Dikarya</taxon>
        <taxon>Ascomycota</taxon>
        <taxon>Pezizomycotina</taxon>
        <taxon>Sordariomycetes</taxon>
        <taxon>Hypocreomycetidae</taxon>
        <taxon>Hypocreales</taxon>
        <taxon>Ophiocordycipitaceae</taxon>
        <taxon>Ophiocordyceps</taxon>
    </lineage>
</organism>
<evidence type="ECO:0000256" key="4">
    <source>
        <dbReference type="ARBA" id="ARBA00023128"/>
    </source>
</evidence>
<dbReference type="InterPro" id="IPR010729">
    <property type="entry name" value="Ribosomal_uL29_mit"/>
</dbReference>
<keyword evidence="4" id="KW-0496">Mitochondrion</keyword>
<comment type="subcellular location">
    <subcellularLocation>
        <location evidence="1">Mitochondrion</location>
    </subcellularLocation>
</comment>
<accession>A0A367L5L3</accession>
<gene>
    <name evidence="9" type="ORF">L249_4096</name>
</gene>
<evidence type="ECO:0000256" key="2">
    <source>
        <dbReference type="ARBA" id="ARBA00009254"/>
    </source>
</evidence>
<reference evidence="9 10" key="1">
    <citation type="journal article" date="2015" name="BMC Genomics">
        <title>Insights from the genome of Ophiocordyceps polyrhachis-furcata to pathogenicity and host specificity in insect fungi.</title>
        <authorList>
            <person name="Wichadakul D."/>
            <person name="Kobmoo N."/>
            <person name="Ingsriswang S."/>
            <person name="Tangphatsornruang S."/>
            <person name="Chantasingh D."/>
            <person name="Luangsa-ard J.J."/>
            <person name="Eurwilaichitr L."/>
        </authorList>
    </citation>
    <scope>NUCLEOTIDE SEQUENCE [LARGE SCALE GENOMIC DNA]</scope>
    <source>
        <strain evidence="9 10">BCC 54312</strain>
    </source>
</reference>
<keyword evidence="5" id="KW-0687">Ribonucleoprotein</keyword>
<dbReference type="OrthoDB" id="270763at2759"/>
<dbReference type="InterPro" id="IPR038340">
    <property type="entry name" value="MRP-L47_sf"/>
</dbReference>
<dbReference type="STRING" id="1330021.A0A367L5L3"/>
<evidence type="ECO:0000313" key="9">
    <source>
        <dbReference type="EMBL" id="RCI09707.1"/>
    </source>
</evidence>
<dbReference type="AlphaFoldDB" id="A0A367L5L3"/>
<feature type="compositionally biased region" description="Basic and acidic residues" evidence="8">
    <location>
        <begin position="250"/>
        <end position="261"/>
    </location>
</feature>
<evidence type="ECO:0000256" key="3">
    <source>
        <dbReference type="ARBA" id="ARBA00022980"/>
    </source>
</evidence>
<dbReference type="GO" id="GO:0005762">
    <property type="term" value="C:mitochondrial large ribosomal subunit"/>
    <property type="evidence" value="ECO:0007669"/>
    <property type="project" value="TreeGrafter"/>
</dbReference>
<evidence type="ECO:0000256" key="5">
    <source>
        <dbReference type="ARBA" id="ARBA00023274"/>
    </source>
</evidence>
<dbReference type="PANTHER" id="PTHR21183:SF18">
    <property type="entry name" value="LARGE RIBOSOMAL SUBUNIT PROTEIN UL29M"/>
    <property type="match status" value="1"/>
</dbReference>
<dbReference type="Proteomes" id="UP000253664">
    <property type="component" value="Unassembled WGS sequence"/>
</dbReference>
<evidence type="ECO:0000256" key="1">
    <source>
        <dbReference type="ARBA" id="ARBA00004173"/>
    </source>
</evidence>
<name>A0A367L5L3_9HYPO</name>
<feature type="region of interest" description="Disordered" evidence="8">
    <location>
        <begin position="229"/>
        <end position="261"/>
    </location>
</feature>
<evidence type="ECO:0000256" key="8">
    <source>
        <dbReference type="SAM" id="MobiDB-lite"/>
    </source>
</evidence>
<evidence type="ECO:0000256" key="6">
    <source>
        <dbReference type="ARBA" id="ARBA00035289"/>
    </source>
</evidence>
<protein>
    <recommendedName>
        <fullName evidence="6">Large ribosomal subunit protein uL29m</fullName>
    </recommendedName>
    <alternativeName>
        <fullName evidence="7">54S ribosomal protein L4, mitochondrial</fullName>
    </alternativeName>
</protein>